<evidence type="ECO:0000256" key="1">
    <source>
        <dbReference type="SAM" id="MobiDB-lite"/>
    </source>
</evidence>
<dbReference type="EMBL" id="AP019376">
    <property type="protein sequence ID" value="BBH87183.1"/>
    <property type="molecule type" value="Genomic_DNA"/>
</dbReference>
<dbReference type="AlphaFoldDB" id="A0A455SFE4"/>
<accession>A0A455SFE4</accession>
<protein>
    <submittedName>
        <fullName evidence="2">Uncharacterized protein</fullName>
    </submittedName>
</protein>
<name>A0A455SFE4_9CHLR</name>
<organism evidence="2">
    <name type="scientific">Thermosporothrix sp. COM3</name>
    <dbReference type="NCBI Taxonomy" id="2490863"/>
    <lineage>
        <taxon>Bacteria</taxon>
        <taxon>Bacillati</taxon>
        <taxon>Chloroflexota</taxon>
        <taxon>Ktedonobacteria</taxon>
        <taxon>Ktedonobacterales</taxon>
        <taxon>Thermosporotrichaceae</taxon>
        <taxon>Thermosporothrix</taxon>
    </lineage>
</organism>
<proteinExistence type="predicted"/>
<gene>
    <name evidence="2" type="ORF">KTC_19340</name>
</gene>
<feature type="compositionally biased region" description="Polar residues" evidence="1">
    <location>
        <begin position="1"/>
        <end position="10"/>
    </location>
</feature>
<sequence length="84" mass="9369">MRKASHNQNEWGLPGSTDDNQKRGIIMSAFLNPAKFTPGNTPEIVQQAYEVNSQENLIDGTMVDKRIYTEFNGLLADVSKVTIL</sequence>
<reference evidence="2" key="1">
    <citation type="submission" date="2018-12" db="EMBL/GenBank/DDBJ databases">
        <title>Novel natural products biosynthetic potential of the class Ktedonobacteria.</title>
        <authorList>
            <person name="Zheng Y."/>
            <person name="Saitou A."/>
            <person name="Wang C.M."/>
            <person name="Toyoda A."/>
            <person name="Minakuchi Y."/>
            <person name="Sekiguchi Y."/>
            <person name="Ueda K."/>
            <person name="Takano H."/>
            <person name="Sakai Y."/>
            <person name="Yokota A."/>
            <person name="Yabe S."/>
        </authorList>
    </citation>
    <scope>NUCLEOTIDE SEQUENCE</scope>
    <source>
        <strain evidence="2">COM3</strain>
    </source>
</reference>
<evidence type="ECO:0000313" key="2">
    <source>
        <dbReference type="EMBL" id="BBH87183.1"/>
    </source>
</evidence>
<feature type="region of interest" description="Disordered" evidence="1">
    <location>
        <begin position="1"/>
        <end position="21"/>
    </location>
</feature>